<evidence type="ECO:0000313" key="9">
    <source>
        <dbReference type="Proteomes" id="UP000037507"/>
    </source>
</evidence>
<sequence length="262" mass="28341">MSGIIGAVSQRNIVPALLKGLHHMALDAHGSNAHGSCGLAVHGMQNAKMSPAKLLRMRSTHSMADLVSRSTDPLLGLQGTSAMGHIRAATQGAPTIFNAHPHFSHGPHTDLSKPAQVALVHNGTIDNHQGLCTHLMERAYTFTSQTDTEVIAHLMHATYQGDALQAIQRTLGLLQGTYALAVMFHDQPQRILAAHSGLPLFLGIAQQALYIASDKMALPEEAEHVVYLCEGDVVDIRHDQYAITDRTGKHVNRPIHDLRACH</sequence>
<dbReference type="InterPro" id="IPR017932">
    <property type="entry name" value="GATase_2_dom"/>
</dbReference>
<protein>
    <recommendedName>
        <fullName evidence="3">Glutamine--fructose-6-phosphate aminotransferase [isomerizing]</fullName>
        <ecNumber evidence="2">2.6.1.16</ecNumber>
    </recommendedName>
</protein>
<dbReference type="GO" id="GO:0006002">
    <property type="term" value="P:fructose 6-phosphate metabolic process"/>
    <property type="evidence" value="ECO:0007669"/>
    <property type="project" value="TreeGrafter"/>
</dbReference>
<evidence type="ECO:0000256" key="3">
    <source>
        <dbReference type="ARBA" id="ARBA00016090"/>
    </source>
</evidence>
<accession>A0A2T7UEW7</accession>
<feature type="domain" description="Glutamine amidotransferase type-2" evidence="7">
    <location>
        <begin position="37"/>
        <end position="239"/>
    </location>
</feature>
<dbReference type="InterPro" id="IPR029055">
    <property type="entry name" value="Ntn_hydrolases_N"/>
</dbReference>
<name>A0A2T7UEW7_9BURK</name>
<keyword evidence="6" id="KW-0315">Glutamine amidotransferase</keyword>
<dbReference type="EC" id="2.6.1.16" evidence="2"/>
<evidence type="ECO:0000256" key="1">
    <source>
        <dbReference type="ARBA" id="ARBA00001031"/>
    </source>
</evidence>
<reference evidence="8" key="1">
    <citation type="submission" date="2017-04" db="EMBL/GenBank/DDBJ databases">
        <title>Unexpected and diverse lifestyles within the genus Limnohabitans.</title>
        <authorList>
            <person name="Kasalicky V."/>
            <person name="Mehrshad M."/>
            <person name="Andrei S.-A."/>
            <person name="Salcher M."/>
            <person name="Kratochvilova H."/>
            <person name="Simek K."/>
            <person name="Ghai R."/>
        </authorList>
    </citation>
    <scope>NUCLEOTIDE SEQUENCE [LARGE SCALE GENOMIC DNA]</scope>
    <source>
        <strain evidence="8">II-D5</strain>
    </source>
</reference>
<dbReference type="AlphaFoldDB" id="A0A2T7UEW7"/>
<evidence type="ECO:0000256" key="4">
    <source>
        <dbReference type="ARBA" id="ARBA00022576"/>
    </source>
</evidence>
<evidence type="ECO:0000259" key="7">
    <source>
        <dbReference type="PROSITE" id="PS51278"/>
    </source>
</evidence>
<gene>
    <name evidence="8" type="ORF">H663_008215</name>
</gene>
<dbReference type="RefSeq" id="WP_083451256.1">
    <property type="nucleotide sequence ID" value="NZ_LFYT02000007.1"/>
</dbReference>
<dbReference type="GO" id="GO:0006047">
    <property type="term" value="P:UDP-N-acetylglucosamine metabolic process"/>
    <property type="evidence" value="ECO:0007669"/>
    <property type="project" value="TreeGrafter"/>
</dbReference>
<evidence type="ECO:0000256" key="5">
    <source>
        <dbReference type="ARBA" id="ARBA00022679"/>
    </source>
</evidence>
<keyword evidence="5" id="KW-0808">Transferase</keyword>
<dbReference type="PANTHER" id="PTHR10937">
    <property type="entry name" value="GLUCOSAMINE--FRUCTOSE-6-PHOSPHATE AMINOTRANSFERASE, ISOMERIZING"/>
    <property type="match status" value="1"/>
</dbReference>
<dbReference type="GO" id="GO:0004360">
    <property type="term" value="F:glutamine-fructose-6-phosphate transaminase (isomerizing) activity"/>
    <property type="evidence" value="ECO:0007669"/>
    <property type="project" value="UniProtKB-EC"/>
</dbReference>
<evidence type="ECO:0000256" key="2">
    <source>
        <dbReference type="ARBA" id="ARBA00012916"/>
    </source>
</evidence>
<organism evidence="8 9">
    <name type="scientific">Limnohabitans planktonicus II-D5</name>
    <dbReference type="NCBI Taxonomy" id="1293045"/>
    <lineage>
        <taxon>Bacteria</taxon>
        <taxon>Pseudomonadati</taxon>
        <taxon>Pseudomonadota</taxon>
        <taxon>Betaproteobacteria</taxon>
        <taxon>Burkholderiales</taxon>
        <taxon>Comamonadaceae</taxon>
        <taxon>Limnohabitans</taxon>
    </lineage>
</organism>
<keyword evidence="4" id="KW-0032">Aminotransferase</keyword>
<dbReference type="Gene3D" id="3.60.20.10">
    <property type="entry name" value="Glutamine Phosphoribosylpyrophosphate, subunit 1, domain 1"/>
    <property type="match status" value="1"/>
</dbReference>
<evidence type="ECO:0000313" key="8">
    <source>
        <dbReference type="EMBL" id="PVE43255.1"/>
    </source>
</evidence>
<dbReference type="PANTHER" id="PTHR10937:SF0">
    <property type="entry name" value="GLUTAMINE--FRUCTOSE-6-PHOSPHATE TRANSAMINASE (ISOMERIZING)"/>
    <property type="match status" value="1"/>
</dbReference>
<proteinExistence type="predicted"/>
<keyword evidence="9" id="KW-1185">Reference proteome</keyword>
<dbReference type="Pfam" id="PF13522">
    <property type="entry name" value="GATase_6"/>
    <property type="match status" value="1"/>
</dbReference>
<dbReference type="GO" id="GO:0006487">
    <property type="term" value="P:protein N-linked glycosylation"/>
    <property type="evidence" value="ECO:0007669"/>
    <property type="project" value="TreeGrafter"/>
</dbReference>
<comment type="caution">
    <text evidence="8">The sequence shown here is derived from an EMBL/GenBank/DDBJ whole genome shotgun (WGS) entry which is preliminary data.</text>
</comment>
<dbReference type="OrthoDB" id="8887088at2"/>
<dbReference type="SUPFAM" id="SSF56235">
    <property type="entry name" value="N-terminal nucleophile aminohydrolases (Ntn hydrolases)"/>
    <property type="match status" value="1"/>
</dbReference>
<dbReference type="PROSITE" id="PS51278">
    <property type="entry name" value="GATASE_TYPE_2"/>
    <property type="match status" value="1"/>
</dbReference>
<dbReference type="EMBL" id="LFYT02000007">
    <property type="protein sequence ID" value="PVE43255.1"/>
    <property type="molecule type" value="Genomic_DNA"/>
</dbReference>
<evidence type="ECO:0000256" key="6">
    <source>
        <dbReference type="ARBA" id="ARBA00022962"/>
    </source>
</evidence>
<dbReference type="Proteomes" id="UP000037507">
    <property type="component" value="Unassembled WGS sequence"/>
</dbReference>
<comment type="catalytic activity">
    <reaction evidence="1">
        <text>D-fructose 6-phosphate + L-glutamine = D-glucosamine 6-phosphate + L-glutamate</text>
        <dbReference type="Rhea" id="RHEA:13237"/>
        <dbReference type="ChEBI" id="CHEBI:29985"/>
        <dbReference type="ChEBI" id="CHEBI:58359"/>
        <dbReference type="ChEBI" id="CHEBI:58725"/>
        <dbReference type="ChEBI" id="CHEBI:61527"/>
        <dbReference type="EC" id="2.6.1.16"/>
    </reaction>
</comment>